<evidence type="ECO:0000313" key="15">
    <source>
        <dbReference type="EMBL" id="HDD53254.1"/>
    </source>
</evidence>
<dbReference type="InterPro" id="IPR003156">
    <property type="entry name" value="DHHA1_dom"/>
</dbReference>
<dbReference type="InterPro" id="IPR023033">
    <property type="entry name" value="Ala_tRNA_ligase_euk/bac"/>
</dbReference>
<evidence type="ECO:0000256" key="5">
    <source>
        <dbReference type="ARBA" id="ARBA00022723"/>
    </source>
</evidence>
<dbReference type="Gene3D" id="3.10.310.40">
    <property type="match status" value="1"/>
</dbReference>
<feature type="binding site" evidence="12">
    <location>
        <position position="672"/>
    </location>
    <ligand>
        <name>Zn(2+)</name>
        <dbReference type="ChEBI" id="CHEBI:29105"/>
    </ligand>
</feature>
<evidence type="ECO:0000256" key="9">
    <source>
        <dbReference type="ARBA" id="ARBA00022884"/>
    </source>
</evidence>
<feature type="binding site" evidence="12">
    <location>
        <position position="668"/>
    </location>
    <ligand>
        <name>Zn(2+)</name>
        <dbReference type="ChEBI" id="CHEBI:29105"/>
    </ligand>
</feature>
<keyword evidence="6 12" id="KW-0547">Nucleotide-binding</keyword>
<dbReference type="InterPro" id="IPR050058">
    <property type="entry name" value="Ala-tRNA_ligase"/>
</dbReference>
<comment type="cofactor">
    <cofactor evidence="12">
        <name>Zn(2+)</name>
        <dbReference type="ChEBI" id="CHEBI:29105"/>
    </cofactor>
    <text evidence="12">Binds 1 zinc ion per subunit.</text>
</comment>
<comment type="catalytic activity">
    <reaction evidence="12">
        <text>tRNA(Ala) + L-alanine + ATP = L-alanyl-tRNA(Ala) + AMP + diphosphate</text>
        <dbReference type="Rhea" id="RHEA:12540"/>
        <dbReference type="Rhea" id="RHEA-COMP:9657"/>
        <dbReference type="Rhea" id="RHEA-COMP:9923"/>
        <dbReference type="ChEBI" id="CHEBI:30616"/>
        <dbReference type="ChEBI" id="CHEBI:33019"/>
        <dbReference type="ChEBI" id="CHEBI:57972"/>
        <dbReference type="ChEBI" id="CHEBI:78442"/>
        <dbReference type="ChEBI" id="CHEBI:78497"/>
        <dbReference type="ChEBI" id="CHEBI:456215"/>
        <dbReference type="EC" id="6.1.1.7"/>
    </reaction>
</comment>
<dbReference type="Gene3D" id="3.30.980.10">
    <property type="entry name" value="Threonyl-trna Synthetase, Chain A, domain 2"/>
    <property type="match status" value="1"/>
</dbReference>
<keyword evidence="4 12" id="KW-0436">Ligase</keyword>
<dbReference type="PRINTS" id="PR00980">
    <property type="entry name" value="TRNASYNTHALA"/>
</dbReference>
<dbReference type="GO" id="GO:0006419">
    <property type="term" value="P:alanyl-tRNA aminoacylation"/>
    <property type="evidence" value="ECO:0007669"/>
    <property type="project" value="UniProtKB-UniRule"/>
</dbReference>
<dbReference type="NCBIfam" id="TIGR00344">
    <property type="entry name" value="alaS"/>
    <property type="match status" value="1"/>
</dbReference>
<accession>A0A7C0Y6U4</accession>
<keyword evidence="7 12" id="KW-0862">Zinc</keyword>
<feature type="binding site" evidence="12">
    <location>
        <position position="570"/>
    </location>
    <ligand>
        <name>Zn(2+)</name>
        <dbReference type="ChEBI" id="CHEBI:29105"/>
    </ligand>
</feature>
<keyword evidence="12" id="KW-0963">Cytoplasm</keyword>
<dbReference type="Gene3D" id="6.10.250.550">
    <property type="match status" value="1"/>
</dbReference>
<feature type="domain" description="Alanyl-transfer RNA synthetases family profile" evidence="14">
    <location>
        <begin position="1"/>
        <end position="711"/>
    </location>
</feature>
<evidence type="ECO:0000256" key="13">
    <source>
        <dbReference type="SAM" id="Coils"/>
    </source>
</evidence>
<dbReference type="GO" id="GO:0000049">
    <property type="term" value="F:tRNA binding"/>
    <property type="evidence" value="ECO:0007669"/>
    <property type="project" value="UniProtKB-KW"/>
</dbReference>
<comment type="caution">
    <text evidence="15">The sequence shown here is derived from an EMBL/GenBank/DDBJ whole genome shotgun (WGS) entry which is preliminary data.</text>
</comment>
<dbReference type="PANTHER" id="PTHR11777">
    <property type="entry name" value="ALANYL-TRNA SYNTHETASE"/>
    <property type="match status" value="1"/>
</dbReference>
<evidence type="ECO:0000259" key="14">
    <source>
        <dbReference type="PROSITE" id="PS50860"/>
    </source>
</evidence>
<gene>
    <name evidence="12 15" type="primary">alaS</name>
    <name evidence="15" type="ORF">ENF32_04215</name>
</gene>
<dbReference type="InterPro" id="IPR002318">
    <property type="entry name" value="Ala-tRNA-lgiase_IIc"/>
</dbReference>
<feature type="binding site" evidence="12">
    <location>
        <position position="566"/>
    </location>
    <ligand>
        <name>Zn(2+)</name>
        <dbReference type="ChEBI" id="CHEBI:29105"/>
    </ligand>
</feature>
<keyword evidence="13" id="KW-0175">Coiled coil</keyword>
<dbReference type="SUPFAM" id="SSF55681">
    <property type="entry name" value="Class II aaRS and biotin synthetases"/>
    <property type="match status" value="1"/>
</dbReference>
<dbReference type="PROSITE" id="PS50860">
    <property type="entry name" value="AA_TRNA_LIGASE_II_ALA"/>
    <property type="match status" value="1"/>
</dbReference>
<dbReference type="Gene3D" id="3.30.54.20">
    <property type="match status" value="1"/>
</dbReference>
<dbReference type="Pfam" id="PF02272">
    <property type="entry name" value="DHHA1"/>
    <property type="match status" value="1"/>
</dbReference>
<comment type="similarity">
    <text evidence="2 12">Belongs to the class-II aminoacyl-tRNA synthetase family.</text>
</comment>
<evidence type="ECO:0000256" key="2">
    <source>
        <dbReference type="ARBA" id="ARBA00008226"/>
    </source>
</evidence>
<dbReference type="GO" id="GO:0005524">
    <property type="term" value="F:ATP binding"/>
    <property type="evidence" value="ECO:0007669"/>
    <property type="project" value="UniProtKB-UniRule"/>
</dbReference>
<dbReference type="Gene3D" id="2.40.30.130">
    <property type="match status" value="1"/>
</dbReference>
<keyword evidence="8 12" id="KW-0067">ATP-binding</keyword>
<dbReference type="GO" id="GO:0008270">
    <property type="term" value="F:zinc ion binding"/>
    <property type="evidence" value="ECO:0007669"/>
    <property type="project" value="UniProtKB-UniRule"/>
</dbReference>
<dbReference type="InterPro" id="IPR045864">
    <property type="entry name" value="aa-tRNA-synth_II/BPL/LPL"/>
</dbReference>
<keyword evidence="10 12" id="KW-0648">Protein biosynthesis</keyword>
<dbReference type="CDD" id="cd00673">
    <property type="entry name" value="AlaRS_core"/>
    <property type="match status" value="1"/>
</dbReference>
<name>A0A7C0Y6U4_9BACT</name>
<keyword evidence="3 12" id="KW-0820">tRNA-binding</keyword>
<dbReference type="EC" id="6.1.1.7" evidence="12"/>
<dbReference type="GO" id="GO:0005829">
    <property type="term" value="C:cytosol"/>
    <property type="evidence" value="ECO:0007669"/>
    <property type="project" value="TreeGrafter"/>
</dbReference>
<evidence type="ECO:0000256" key="8">
    <source>
        <dbReference type="ARBA" id="ARBA00022840"/>
    </source>
</evidence>
<evidence type="ECO:0000256" key="10">
    <source>
        <dbReference type="ARBA" id="ARBA00022917"/>
    </source>
</evidence>
<keyword evidence="11 12" id="KW-0030">Aminoacyl-tRNA synthetase</keyword>
<evidence type="ECO:0000256" key="11">
    <source>
        <dbReference type="ARBA" id="ARBA00023146"/>
    </source>
</evidence>
<dbReference type="InterPro" id="IPR009000">
    <property type="entry name" value="Transl_B-barrel_sf"/>
</dbReference>
<dbReference type="InterPro" id="IPR018165">
    <property type="entry name" value="Ala-tRNA-synth_IIc_core"/>
</dbReference>
<evidence type="ECO:0000256" key="12">
    <source>
        <dbReference type="HAMAP-Rule" id="MF_00036"/>
    </source>
</evidence>
<comment type="function">
    <text evidence="12">Catalyzes the attachment of alanine to tRNA(Ala) in a two-step reaction: alanine is first activated by ATP to form Ala-AMP and then transferred to the acceptor end of tRNA(Ala). Also edits incorrectly charged Ser-tRNA(Ala) and Gly-tRNA(Ala) via its editing domain.</text>
</comment>
<dbReference type="Pfam" id="PF01411">
    <property type="entry name" value="tRNA-synt_2c"/>
    <property type="match status" value="1"/>
</dbReference>
<reference evidence="15" key="1">
    <citation type="journal article" date="2020" name="mSystems">
        <title>Genome- and Community-Level Interaction Insights into Carbon Utilization and Element Cycling Functions of Hydrothermarchaeota in Hydrothermal Sediment.</title>
        <authorList>
            <person name="Zhou Z."/>
            <person name="Liu Y."/>
            <person name="Xu W."/>
            <person name="Pan J."/>
            <person name="Luo Z.H."/>
            <person name="Li M."/>
        </authorList>
    </citation>
    <scope>NUCLEOTIDE SEQUENCE [LARGE SCALE GENOMIC DNA]</scope>
    <source>
        <strain evidence="15">HyVt-115</strain>
    </source>
</reference>
<dbReference type="FunFam" id="3.10.310.40:FF:000001">
    <property type="entry name" value="Alanine--tRNA ligase"/>
    <property type="match status" value="1"/>
</dbReference>
<keyword evidence="5 12" id="KW-0479">Metal-binding</keyword>
<dbReference type="SUPFAM" id="SSF50447">
    <property type="entry name" value="Translation proteins"/>
    <property type="match status" value="1"/>
</dbReference>
<dbReference type="AlphaFoldDB" id="A0A7C0Y6U4"/>
<organism evidence="15">
    <name type="scientific">Thermosulfidibacter takaii</name>
    <dbReference type="NCBI Taxonomy" id="412593"/>
    <lineage>
        <taxon>Bacteria</taxon>
        <taxon>Pseudomonadati</taxon>
        <taxon>Thermosulfidibacterota</taxon>
        <taxon>Thermosulfidibacteria</taxon>
        <taxon>Thermosulfidibacterales</taxon>
        <taxon>Thermosulfidibacteraceae</taxon>
    </lineage>
</organism>
<evidence type="ECO:0000256" key="7">
    <source>
        <dbReference type="ARBA" id="ARBA00022833"/>
    </source>
</evidence>
<comment type="subcellular location">
    <subcellularLocation>
        <location evidence="1 12">Cytoplasm</location>
    </subcellularLocation>
</comment>
<dbReference type="InterPro" id="IPR012947">
    <property type="entry name" value="tRNA_SAD"/>
</dbReference>
<dbReference type="Proteomes" id="UP000885690">
    <property type="component" value="Unassembled WGS sequence"/>
</dbReference>
<dbReference type="GO" id="GO:0004813">
    <property type="term" value="F:alanine-tRNA ligase activity"/>
    <property type="evidence" value="ECO:0007669"/>
    <property type="project" value="UniProtKB-UniRule"/>
</dbReference>
<protein>
    <recommendedName>
        <fullName evidence="12">Alanine--tRNA ligase</fullName>
        <ecNumber evidence="12">6.1.1.7</ecNumber>
    </recommendedName>
    <alternativeName>
        <fullName evidence="12">Alanyl-tRNA synthetase</fullName>
        <shortName evidence="12">AlaRS</shortName>
    </alternativeName>
</protein>
<feature type="coiled-coil region" evidence="13">
    <location>
        <begin position="734"/>
        <end position="761"/>
    </location>
</feature>
<keyword evidence="9 12" id="KW-0694">RNA-binding</keyword>
<dbReference type="HAMAP" id="MF_00036_B">
    <property type="entry name" value="Ala_tRNA_synth_B"/>
    <property type="match status" value="1"/>
</dbReference>
<dbReference type="FunFam" id="3.30.930.10:FF:000004">
    <property type="entry name" value="Alanine--tRNA ligase"/>
    <property type="match status" value="1"/>
</dbReference>
<dbReference type="SUPFAM" id="SSF101353">
    <property type="entry name" value="Putative anticodon-binding domain of alanyl-tRNA synthetase (AlaRS)"/>
    <property type="match status" value="1"/>
</dbReference>
<comment type="domain">
    <text evidence="12">Consists of three domains; the N-terminal catalytic domain, the editing domain and the C-terminal C-Ala domain. The editing domain removes incorrectly charged amino acids, while the C-Ala domain, along with tRNA(Ala), serves as a bridge to cooperatively bring together the editing and aminoacylation centers thus stimulating deacylation of misacylated tRNAs.</text>
</comment>
<evidence type="ECO:0000256" key="6">
    <source>
        <dbReference type="ARBA" id="ARBA00022741"/>
    </source>
</evidence>
<dbReference type="SUPFAM" id="SSF55186">
    <property type="entry name" value="ThrRS/AlaRS common domain"/>
    <property type="match status" value="1"/>
</dbReference>
<dbReference type="GO" id="GO:0002161">
    <property type="term" value="F:aminoacyl-tRNA deacylase activity"/>
    <property type="evidence" value="ECO:0007669"/>
    <property type="project" value="TreeGrafter"/>
</dbReference>
<dbReference type="FunFam" id="2.40.30.130:FF:000001">
    <property type="entry name" value="Alanine--tRNA ligase"/>
    <property type="match status" value="1"/>
</dbReference>
<dbReference type="Gene3D" id="3.30.930.10">
    <property type="entry name" value="Bira Bifunctional Protein, Domain 2"/>
    <property type="match status" value="1"/>
</dbReference>
<dbReference type="PANTHER" id="PTHR11777:SF9">
    <property type="entry name" value="ALANINE--TRNA LIGASE, CYTOPLASMIC"/>
    <property type="match status" value="1"/>
</dbReference>
<proteinExistence type="inferred from homology"/>
<evidence type="ECO:0000256" key="3">
    <source>
        <dbReference type="ARBA" id="ARBA00022555"/>
    </source>
</evidence>
<evidence type="ECO:0000256" key="4">
    <source>
        <dbReference type="ARBA" id="ARBA00022598"/>
    </source>
</evidence>
<dbReference type="SMART" id="SM00863">
    <property type="entry name" value="tRNA_SAD"/>
    <property type="match status" value="1"/>
</dbReference>
<dbReference type="FunFam" id="3.30.54.20:FF:000001">
    <property type="entry name" value="Alanine--tRNA ligase"/>
    <property type="match status" value="1"/>
</dbReference>
<sequence>MTSNEVRETFLSFFEKKGHTRVPSSSLVPHDDPTLLFTNAGMVQFKDVFLGKEKRPYTRATSCQKCVRAGGKHNDLENVGYTARHHTFFEMLGNFSFGDYFKREAILFAWELLTEVYGLPKERLWVTIFQDDDEAFEIWSREVGFPEERIVRMGEKDNFWAMGDTGPCGPCSEIIIDQGEDMACGPNCDIYCDCDRFLELWNLVFMQFDRDREGNLTPLPKPSIDTGMGLERLAAVLQGVRSNFDTDLFRPLIAFVEDLSGATYGASGNTDVSIRVIADHARATTFLISDGVLPSNEGRGYVLRRILRRAARHGRLLGMKEPFLHKVTDWVVEMMKEVYPQLVESRELVVKITRMEEERFSSTLEYGLRMLAEIVDDVKARSEKVLPGRALFKLYDTYGFPLDLAQDVAKEEDLEVDLEGFDEEMERQREQARASWAGEAREVPPVYLELEKARGPIVFTGYETMEDRGKVVAIIKGGRQVETLEEGEEGEVVLDRTPFYGEAGGQVGDKGYLETLNARFRVEDTQKPLPNLFIHRGKVERGTLSVDDEALARVDEEDRKNIMAHHTATHLLHWALRQVLGDHVKQAGSLVAPDRLRFDFTHFAPLTPQELKRVEDLVNEKIWEDHPVETLVTDLEKAMEMGAMALFDEKYGDKVRLVMVGDFSKELCAGTHVKRTGNIGMFMIVHEGGVAAGVRRIEALARGALLEHIRGEDAAMRAIGGLLKAKPGEEISRVERLLAQVKELEKEISRLKDRLASQATGDILSDVGEVKGVKVLAVRMDGTDVEGLRAMADRLRQKLGTSAVLLASVSEGKVTLLCALTKDIAGKRLHAGELVKAVAKVVGGGGGGRPDMAQAGGRDTSKVDEAIEFFYGLVREKLASS</sequence>
<dbReference type="InterPro" id="IPR018162">
    <property type="entry name" value="Ala-tRNA-ligase_IIc_anticod-bd"/>
</dbReference>
<dbReference type="Pfam" id="PF07973">
    <property type="entry name" value="tRNA_SAD"/>
    <property type="match status" value="1"/>
</dbReference>
<dbReference type="FunFam" id="3.30.980.10:FF:000004">
    <property type="entry name" value="Alanine--tRNA ligase, cytoplasmic"/>
    <property type="match status" value="1"/>
</dbReference>
<dbReference type="InterPro" id="IPR018163">
    <property type="entry name" value="Thr/Ala-tRNA-synth_IIc_edit"/>
</dbReference>
<dbReference type="InterPro" id="IPR018164">
    <property type="entry name" value="Ala-tRNA-synth_IIc_N"/>
</dbReference>
<evidence type="ECO:0000256" key="1">
    <source>
        <dbReference type="ARBA" id="ARBA00004496"/>
    </source>
</evidence>
<dbReference type="EMBL" id="DQWS01000159">
    <property type="protein sequence ID" value="HDD53254.1"/>
    <property type="molecule type" value="Genomic_DNA"/>
</dbReference>